<dbReference type="GO" id="GO:0003700">
    <property type="term" value="F:DNA-binding transcription factor activity"/>
    <property type="evidence" value="ECO:0007669"/>
    <property type="project" value="InterPro"/>
</dbReference>
<keyword evidence="3" id="KW-1185">Reference proteome</keyword>
<accession>A0A7H0HI42</accession>
<sequence>MTTAVNPPGVRPQGCTNLKLRQLMRRVAQHYDTEMGKSGLKTTQYSLLSYVVRLGPIRPGALAQAMCMDASTLSRNLKPLIAAGWVELGAGGDARSRLVAATELGQAKRQQAQRHWRAAQEALNQALGPERVVALHAMVDDCMALLAPDESKDDE</sequence>
<evidence type="ECO:0000259" key="1">
    <source>
        <dbReference type="PROSITE" id="PS50995"/>
    </source>
</evidence>
<dbReference type="InterPro" id="IPR000835">
    <property type="entry name" value="HTH_MarR-typ"/>
</dbReference>
<dbReference type="KEGG" id="amon:H9L24_04750"/>
<dbReference type="SMART" id="SM00347">
    <property type="entry name" value="HTH_MARR"/>
    <property type="match status" value="1"/>
</dbReference>
<proteinExistence type="predicted"/>
<dbReference type="Gene3D" id="1.10.10.10">
    <property type="entry name" value="Winged helix-like DNA-binding domain superfamily/Winged helix DNA-binding domain"/>
    <property type="match status" value="1"/>
</dbReference>
<dbReference type="PROSITE" id="PS50995">
    <property type="entry name" value="HTH_MARR_2"/>
    <property type="match status" value="1"/>
</dbReference>
<dbReference type="PANTHER" id="PTHR33164">
    <property type="entry name" value="TRANSCRIPTIONAL REGULATOR, MARR FAMILY"/>
    <property type="match status" value="1"/>
</dbReference>
<gene>
    <name evidence="2" type="ORF">H9L24_04750</name>
</gene>
<evidence type="ECO:0000313" key="2">
    <source>
        <dbReference type="EMBL" id="QNP60208.1"/>
    </source>
</evidence>
<dbReference type="RefSeq" id="WP_187737189.1">
    <property type="nucleotide sequence ID" value="NZ_CP060790.1"/>
</dbReference>
<reference evidence="2 3" key="1">
    <citation type="submission" date="2020-08" db="EMBL/GenBank/DDBJ databases">
        <title>Genome sequence of Acidovorax monticola KACC 19171T.</title>
        <authorList>
            <person name="Hyun D.-W."/>
            <person name="Bae J.-W."/>
        </authorList>
    </citation>
    <scope>NUCLEOTIDE SEQUENCE [LARGE SCALE GENOMIC DNA]</scope>
    <source>
        <strain evidence="2 3">KACC 19171</strain>
    </source>
</reference>
<dbReference type="Pfam" id="PF12802">
    <property type="entry name" value="MarR_2"/>
    <property type="match status" value="1"/>
</dbReference>
<organism evidence="2 3">
    <name type="scientific">Paenacidovorax monticola</name>
    <dbReference type="NCBI Taxonomy" id="1926868"/>
    <lineage>
        <taxon>Bacteria</taxon>
        <taxon>Pseudomonadati</taxon>
        <taxon>Pseudomonadota</taxon>
        <taxon>Betaproteobacteria</taxon>
        <taxon>Burkholderiales</taxon>
        <taxon>Comamonadaceae</taxon>
        <taxon>Paenacidovorax</taxon>
    </lineage>
</organism>
<name>A0A7H0HI42_9BURK</name>
<dbReference type="PANTHER" id="PTHR33164:SF105">
    <property type="entry name" value="TRANSCRIPTIONAL REPRESSOR PROTEIN-RELATED"/>
    <property type="match status" value="1"/>
</dbReference>
<evidence type="ECO:0000313" key="3">
    <source>
        <dbReference type="Proteomes" id="UP000516057"/>
    </source>
</evidence>
<dbReference type="Proteomes" id="UP000516057">
    <property type="component" value="Chromosome"/>
</dbReference>
<dbReference type="GO" id="GO:0006950">
    <property type="term" value="P:response to stress"/>
    <property type="evidence" value="ECO:0007669"/>
    <property type="project" value="TreeGrafter"/>
</dbReference>
<dbReference type="InterPro" id="IPR036388">
    <property type="entry name" value="WH-like_DNA-bd_sf"/>
</dbReference>
<feature type="domain" description="HTH marR-type" evidence="1">
    <location>
        <begin position="17"/>
        <end position="144"/>
    </location>
</feature>
<dbReference type="AlphaFoldDB" id="A0A7H0HI42"/>
<protein>
    <submittedName>
        <fullName evidence="2">Winged helix-turn-helix transcriptional regulator</fullName>
    </submittedName>
</protein>
<dbReference type="InterPro" id="IPR039422">
    <property type="entry name" value="MarR/SlyA-like"/>
</dbReference>
<dbReference type="InterPro" id="IPR036390">
    <property type="entry name" value="WH_DNA-bd_sf"/>
</dbReference>
<dbReference type="SUPFAM" id="SSF46785">
    <property type="entry name" value="Winged helix' DNA-binding domain"/>
    <property type="match status" value="1"/>
</dbReference>
<dbReference type="EMBL" id="CP060790">
    <property type="protein sequence ID" value="QNP60208.1"/>
    <property type="molecule type" value="Genomic_DNA"/>
</dbReference>